<reference evidence="3 4" key="1">
    <citation type="submission" date="2016-06" db="EMBL/GenBank/DDBJ databases">
        <authorList>
            <consortium name="Pathogen Informatics"/>
        </authorList>
    </citation>
    <scope>NUCLEOTIDE SEQUENCE [LARGE SCALE GENOMIC DNA]</scope>
</reference>
<organism evidence="3 4">
    <name type="scientific">Plasmodium malariae</name>
    <dbReference type="NCBI Taxonomy" id="5858"/>
    <lineage>
        <taxon>Eukaryota</taxon>
        <taxon>Sar</taxon>
        <taxon>Alveolata</taxon>
        <taxon>Apicomplexa</taxon>
        <taxon>Aconoidasida</taxon>
        <taxon>Haemosporida</taxon>
        <taxon>Plasmodiidae</taxon>
        <taxon>Plasmodium</taxon>
        <taxon>Plasmodium (Plasmodium)</taxon>
    </lineage>
</organism>
<dbReference type="AlphaFoldDB" id="A0A1D3JHY6"/>
<keyword evidence="1" id="KW-0812">Transmembrane</keyword>
<evidence type="ECO:0000256" key="2">
    <source>
        <dbReference type="SAM" id="SignalP"/>
    </source>
</evidence>
<proteinExistence type="predicted"/>
<dbReference type="EMBL" id="FLRL01000032">
    <property type="protein sequence ID" value="SBT85884.1"/>
    <property type="molecule type" value="Genomic_DNA"/>
</dbReference>
<gene>
    <name evidence="3" type="primary">PmUG01_00068300</name>
    <name evidence="3" type="ORF">PMUG01_00068300</name>
</gene>
<dbReference type="KEGG" id="pmal:PMUG01_00068300"/>
<feature type="transmembrane region" description="Helical" evidence="1">
    <location>
        <begin position="265"/>
        <end position="288"/>
    </location>
</feature>
<evidence type="ECO:0000313" key="4">
    <source>
        <dbReference type="Proteomes" id="UP000219813"/>
    </source>
</evidence>
<keyword evidence="4" id="KW-1185">Reference proteome</keyword>
<sequence length="304" mass="35488">MEQNLKSIIFFKICAFVLLTWICHHNSDMITSNKPLKEKCKFHKKINTRNYRLLAKHKHDNDSLITGLKENVPNNKVPKRKDISHNENIRTGKKELLNTCSSSSTVADKKAIKNKSRIFETKKYSHLEKKIFKELDYENFLKNNRSISDKTYKNIIIKKYGLRLALPVLLFLILFIVFIINFSLGFSTTKVSWDSGLFGLSDYIKNFEVGNSWLSEVLKWLKNNTSGLWLHYGTTKDTSSTLCNLCKEATGEGVKLSEKCILGQLFGYIFYFVPFIILGVTFISWIIYYHKKVKKYQKIKLRKR</sequence>
<evidence type="ECO:0000313" key="3">
    <source>
        <dbReference type="EMBL" id="SBT85884.1"/>
    </source>
</evidence>
<keyword evidence="1" id="KW-0472">Membrane</keyword>
<protein>
    <submittedName>
        <fullName evidence="3">Fam-l protein</fullName>
    </submittedName>
</protein>
<feature type="signal peptide" evidence="2">
    <location>
        <begin position="1"/>
        <end position="27"/>
    </location>
</feature>
<feature type="chain" id="PRO_5008915769" evidence="2">
    <location>
        <begin position="28"/>
        <end position="304"/>
    </location>
</feature>
<dbReference type="InterPro" id="IPR022139">
    <property type="entry name" value="Fam-L/Fam-M-like_plasmodium"/>
</dbReference>
<dbReference type="Proteomes" id="UP000219813">
    <property type="component" value="Unassembled WGS sequence"/>
</dbReference>
<keyword evidence="2" id="KW-0732">Signal</keyword>
<dbReference type="RefSeq" id="XP_028859163.1">
    <property type="nucleotide sequence ID" value="XM_029005500.1"/>
</dbReference>
<dbReference type="VEuPathDB" id="PlasmoDB:PmUG01_00068300"/>
<evidence type="ECO:0000256" key="1">
    <source>
        <dbReference type="SAM" id="Phobius"/>
    </source>
</evidence>
<name>A0A1D3JHY6_PLAMA</name>
<keyword evidence="1" id="KW-1133">Transmembrane helix</keyword>
<dbReference type="GeneID" id="39866150"/>
<feature type="transmembrane region" description="Helical" evidence="1">
    <location>
        <begin position="160"/>
        <end position="184"/>
    </location>
</feature>
<dbReference type="Pfam" id="PF12420">
    <property type="entry name" value="DUF3671"/>
    <property type="match status" value="1"/>
</dbReference>
<accession>A0A1D3JHY6</accession>